<evidence type="ECO:0000256" key="9">
    <source>
        <dbReference type="ARBA" id="ARBA00047725"/>
    </source>
</evidence>
<dbReference type="Gene3D" id="2.60.120.330">
    <property type="entry name" value="B-lactam Antibiotic, Isopenicillin N Synthase, Chain"/>
    <property type="match status" value="1"/>
</dbReference>
<evidence type="ECO:0000256" key="6">
    <source>
        <dbReference type="ARBA" id="ARBA00022666"/>
    </source>
</evidence>
<dbReference type="OrthoDB" id="21825at2"/>
<evidence type="ECO:0000256" key="2">
    <source>
        <dbReference type="ARBA" id="ARBA00004767"/>
    </source>
</evidence>
<evidence type="ECO:0000259" key="12">
    <source>
        <dbReference type="PROSITE" id="PS51471"/>
    </source>
</evidence>
<dbReference type="EMBL" id="JABEQI010000002">
    <property type="protein sequence ID" value="MBB2185820.1"/>
    <property type="molecule type" value="Genomic_DNA"/>
</dbReference>
<reference evidence="13 16" key="2">
    <citation type="submission" date="2020-04" db="EMBL/GenBank/DDBJ databases">
        <title>Description of novel Gluconacetobacter.</title>
        <authorList>
            <person name="Sombolestani A."/>
        </authorList>
    </citation>
    <scope>NUCLEOTIDE SEQUENCE [LARGE SCALE GENOMIC DNA]</scope>
    <source>
        <strain evidence="13 16">LMG 1382</strain>
    </source>
</reference>
<keyword evidence="11" id="KW-0479">Metal-binding</keyword>
<keyword evidence="15" id="KW-1185">Reference proteome</keyword>
<dbReference type="GO" id="GO:0102276">
    <property type="term" value="F:2-oxoglutarate oxygenase/decarboxylase (ethylene-forming) activity"/>
    <property type="evidence" value="ECO:0007669"/>
    <property type="project" value="UniProtKB-EC"/>
</dbReference>
<dbReference type="InterPro" id="IPR027443">
    <property type="entry name" value="IPNS-like_sf"/>
</dbReference>
<evidence type="ECO:0000313" key="16">
    <source>
        <dbReference type="Proteomes" id="UP000562982"/>
    </source>
</evidence>
<comment type="catalytic activity">
    <reaction evidence="9">
        <text>2-oxoglutarate + O2 + 2 H(+) = ethene + 3 CO2 + H2O</text>
        <dbReference type="Rhea" id="RHEA:31523"/>
        <dbReference type="ChEBI" id="CHEBI:15377"/>
        <dbReference type="ChEBI" id="CHEBI:15378"/>
        <dbReference type="ChEBI" id="CHEBI:15379"/>
        <dbReference type="ChEBI" id="CHEBI:16526"/>
        <dbReference type="ChEBI" id="CHEBI:16810"/>
        <dbReference type="ChEBI" id="CHEBI:18153"/>
        <dbReference type="EC" id="1.13.12.19"/>
    </reaction>
</comment>
<sequence>MDNPTKLDARQVGADSLPVISIAGLCAADPAERQAVGDALRAACTQTGFFYCVDHGVPQGLIDAVLAESRHFFALPAEDKIRLDKSLSSCNRGYEPLRNQTLEAGTPPDLKEGFYIGTEQPESGGLRFNQGPNQWPMAVPGFRPTMMAYSAALTVIAERLMQGLALSLGLAEDFFSTYCRDPQITLRLLHYPPQPANPQPGEKGCGAHTDFGGLTLLLQDQSGGLQVRGPDDCWIHATPIPGSFVVNLGDMIARWTNDRYRSTLHRVVNTSGGDRYSVPFFYTGNADYTVSCLPGSLEPGETPRYPPVTVQDHLRAMYRRTYG</sequence>
<comment type="caution">
    <text evidence="14">The sequence shown here is derived from an EMBL/GenBank/DDBJ whole genome shotgun (WGS) entry which is preliminary data.</text>
</comment>
<evidence type="ECO:0000256" key="3">
    <source>
        <dbReference type="ARBA" id="ARBA00012293"/>
    </source>
</evidence>
<evidence type="ECO:0000256" key="5">
    <source>
        <dbReference type="ARBA" id="ARBA00019045"/>
    </source>
</evidence>
<keyword evidence="11" id="KW-0408">Iron</keyword>
<dbReference type="EC" id="1.14.20.7" evidence="3"/>
<evidence type="ECO:0000256" key="11">
    <source>
        <dbReference type="RuleBase" id="RU003682"/>
    </source>
</evidence>
<dbReference type="PRINTS" id="PR00682">
    <property type="entry name" value="IPNSYNTHASE"/>
</dbReference>
<dbReference type="InterPro" id="IPR044861">
    <property type="entry name" value="IPNS-like_FE2OG_OXY"/>
</dbReference>
<protein>
    <recommendedName>
        <fullName evidence="5">2-oxoglutarate-dependent ethylene/succinate-forming enzyme</fullName>
        <ecNumber evidence="4">1.13.12.19</ecNumber>
        <ecNumber evidence="3">1.14.20.7</ecNumber>
    </recommendedName>
    <alternativeName>
        <fullName evidence="7">2-oxoglutarate dioxygenase (ethylene-forming)</fullName>
    </alternativeName>
    <alternativeName>
        <fullName evidence="8">2-oxoglutarate/L-arginine monooxygenase/decarboxylase (succinate-forming)</fullName>
    </alternativeName>
</protein>
<accession>A0A370G748</accession>
<keyword evidence="14" id="KW-0223">Dioxygenase</keyword>
<dbReference type="InterPro" id="IPR026992">
    <property type="entry name" value="DIOX_N"/>
</dbReference>
<comment type="catalytic activity">
    <reaction evidence="10">
        <text>L-arginine + 2-oxoglutarate + O2 = guanidine + L-glutamate 5-semialdehyde + succinate + CO2</text>
        <dbReference type="Rhea" id="RHEA:31535"/>
        <dbReference type="ChEBI" id="CHEBI:15379"/>
        <dbReference type="ChEBI" id="CHEBI:16526"/>
        <dbReference type="ChEBI" id="CHEBI:16810"/>
        <dbReference type="ChEBI" id="CHEBI:30031"/>
        <dbReference type="ChEBI" id="CHEBI:30087"/>
        <dbReference type="ChEBI" id="CHEBI:32682"/>
        <dbReference type="ChEBI" id="CHEBI:58066"/>
        <dbReference type="EC" id="1.14.20.7"/>
    </reaction>
</comment>
<dbReference type="AlphaFoldDB" id="A0A370G748"/>
<dbReference type="PANTHER" id="PTHR47990">
    <property type="entry name" value="2-OXOGLUTARATE (2OG) AND FE(II)-DEPENDENT OXYGENASE SUPERFAMILY PROTEIN-RELATED"/>
    <property type="match status" value="1"/>
</dbReference>
<dbReference type="EMBL" id="QQAW01000002">
    <property type="protein sequence ID" value="RDI39631.1"/>
    <property type="molecule type" value="Genomic_DNA"/>
</dbReference>
<evidence type="ECO:0000256" key="4">
    <source>
        <dbReference type="ARBA" id="ARBA00012531"/>
    </source>
</evidence>
<comment type="cofactor">
    <cofactor evidence="1">
        <name>Fe(2+)</name>
        <dbReference type="ChEBI" id="CHEBI:29033"/>
    </cofactor>
</comment>
<dbReference type="SUPFAM" id="SSF51197">
    <property type="entry name" value="Clavaminate synthase-like"/>
    <property type="match status" value="1"/>
</dbReference>
<dbReference type="GO" id="GO:0009693">
    <property type="term" value="P:ethylene biosynthetic process"/>
    <property type="evidence" value="ECO:0007669"/>
    <property type="project" value="UniProtKB-KW"/>
</dbReference>
<evidence type="ECO:0000256" key="1">
    <source>
        <dbReference type="ARBA" id="ARBA00001954"/>
    </source>
</evidence>
<dbReference type="RefSeq" id="WP_114726478.1">
    <property type="nucleotide sequence ID" value="NZ_BJMI01000001.1"/>
</dbReference>
<dbReference type="Pfam" id="PF03171">
    <property type="entry name" value="2OG-FeII_Oxy"/>
    <property type="match status" value="1"/>
</dbReference>
<keyword evidence="11" id="KW-0560">Oxidoreductase</keyword>
<evidence type="ECO:0000256" key="8">
    <source>
        <dbReference type="ARBA" id="ARBA00031282"/>
    </source>
</evidence>
<reference evidence="14 15" key="1">
    <citation type="submission" date="2018-07" db="EMBL/GenBank/DDBJ databases">
        <title>Genomic Encyclopedia of Type Strains, Phase IV (KMG-IV): sequencing the most valuable type-strain genomes for metagenomic binning, comparative biology and taxonomic classification.</title>
        <authorList>
            <person name="Goeker M."/>
        </authorList>
    </citation>
    <scope>NUCLEOTIDE SEQUENCE [LARGE SCALE GENOMIC DNA]</scope>
    <source>
        <strain evidence="14 15">DSM 5603</strain>
    </source>
</reference>
<comment type="pathway">
    <text evidence="2">Alkene biosynthesis; ethylene biosynthesis via 2-oxoglutarate.</text>
</comment>
<dbReference type="InterPro" id="IPR050231">
    <property type="entry name" value="Iron_ascorbate_oxido_reductase"/>
</dbReference>
<name>A0A370G748_GLULI</name>
<feature type="domain" description="Fe2OG dioxygenase" evidence="12">
    <location>
        <begin position="181"/>
        <end position="284"/>
    </location>
</feature>
<evidence type="ECO:0000313" key="14">
    <source>
        <dbReference type="EMBL" id="RDI39631.1"/>
    </source>
</evidence>
<evidence type="ECO:0000256" key="7">
    <source>
        <dbReference type="ARBA" id="ARBA00031011"/>
    </source>
</evidence>
<dbReference type="InterPro" id="IPR005123">
    <property type="entry name" value="Oxoglu/Fe-dep_dioxygenase_dom"/>
</dbReference>
<organism evidence="14 15">
    <name type="scientific">Gluconacetobacter liquefaciens</name>
    <name type="common">Acetobacter liquefaciens</name>
    <dbReference type="NCBI Taxonomy" id="89584"/>
    <lineage>
        <taxon>Bacteria</taxon>
        <taxon>Pseudomonadati</taxon>
        <taxon>Pseudomonadota</taxon>
        <taxon>Alphaproteobacteria</taxon>
        <taxon>Acetobacterales</taxon>
        <taxon>Acetobacteraceae</taxon>
        <taxon>Gluconacetobacter</taxon>
    </lineage>
</organism>
<comment type="similarity">
    <text evidence="11">Belongs to the iron/ascorbate-dependent oxidoreductase family.</text>
</comment>
<dbReference type="Pfam" id="PF14226">
    <property type="entry name" value="DIOX_N"/>
    <property type="match status" value="1"/>
</dbReference>
<evidence type="ECO:0000313" key="13">
    <source>
        <dbReference type="EMBL" id="MBB2185820.1"/>
    </source>
</evidence>
<gene>
    <name evidence="14" type="ORF">C7453_102425</name>
    <name evidence="13" type="ORF">HLH32_05390</name>
</gene>
<dbReference type="EC" id="1.13.12.19" evidence="4"/>
<evidence type="ECO:0000256" key="10">
    <source>
        <dbReference type="ARBA" id="ARBA00049359"/>
    </source>
</evidence>
<dbReference type="Proteomes" id="UP000254958">
    <property type="component" value="Unassembled WGS sequence"/>
</dbReference>
<dbReference type="GO" id="GO:0046872">
    <property type="term" value="F:metal ion binding"/>
    <property type="evidence" value="ECO:0007669"/>
    <property type="project" value="UniProtKB-KW"/>
</dbReference>
<dbReference type="Proteomes" id="UP000562982">
    <property type="component" value="Unassembled WGS sequence"/>
</dbReference>
<evidence type="ECO:0000313" key="15">
    <source>
        <dbReference type="Proteomes" id="UP000254958"/>
    </source>
</evidence>
<keyword evidence="6" id="KW-0266">Ethylene biosynthesis</keyword>
<dbReference type="PROSITE" id="PS51471">
    <property type="entry name" value="FE2OG_OXY"/>
    <property type="match status" value="1"/>
</dbReference>
<proteinExistence type="inferred from homology"/>
<dbReference type="GO" id="GO:0051213">
    <property type="term" value="F:dioxygenase activity"/>
    <property type="evidence" value="ECO:0007669"/>
    <property type="project" value="UniProtKB-KW"/>
</dbReference>